<evidence type="ECO:0000313" key="1">
    <source>
        <dbReference type="EMBL" id="BBK03728.1"/>
    </source>
</evidence>
<evidence type="ECO:0000313" key="2">
    <source>
        <dbReference type="Proteomes" id="UP000248666"/>
    </source>
</evidence>
<dbReference type="KEGG" id="vg:55806092"/>
<dbReference type="RefSeq" id="YP_009876949.1">
    <property type="nucleotide sequence ID" value="NC_049384.1"/>
</dbReference>
<sequence length="80" mass="9264">MNPEFENLFERCFEPASVAGYMDRLSKEIISRLAARGIHVGTLVRNGDNFIIQMSDYRHGSGIFHVKCIDNSIIEWRRYA</sequence>
<dbReference type="Pfam" id="PF23881">
    <property type="entry name" value="DUF7234"/>
    <property type="match status" value="1"/>
</dbReference>
<dbReference type="GeneID" id="55806092"/>
<dbReference type="InterPro" id="IPR055658">
    <property type="entry name" value="DUF7234"/>
</dbReference>
<protein>
    <submittedName>
        <fullName evidence="1">Uncharacterized protein</fullName>
    </submittedName>
</protein>
<organism evidence="1 2">
    <name type="scientific">Enterobacter phage EspM4VN</name>
    <dbReference type="NCBI Taxonomy" id="2137745"/>
    <lineage>
        <taxon>Viruses</taxon>
        <taxon>Duplodnaviria</taxon>
        <taxon>Heunggongvirae</taxon>
        <taxon>Uroviricota</taxon>
        <taxon>Caudoviricetes</taxon>
        <taxon>Pantevenvirales</taxon>
        <taxon>Ackermannviridae</taxon>
        <taxon>Aglimvirinae</taxon>
        <taxon>Agtrevirus</taxon>
        <taxon>Agtrevirus EM4</taxon>
    </lineage>
</organism>
<proteinExistence type="predicted"/>
<keyword evidence="2" id="KW-1185">Reference proteome</keyword>
<name>A0A4P2WV59_9CAUD</name>
<reference evidence="1 2" key="1">
    <citation type="submission" date="2018-02" db="EMBL/GenBank/DDBJ databases">
        <title>Isolation and characterization of bacteriophage of Enterobacter asburiae, a cause of soft rot disease of plants in Vietnam.</title>
        <authorList>
            <person name="Doi K."/>
            <person name="Nagayoshi Y."/>
            <person name="Fujino Y."/>
            <person name="Thanh N.C."/>
        </authorList>
    </citation>
    <scope>NUCLEOTIDE SEQUENCE [LARGE SCALE GENOMIC DNA]</scope>
</reference>
<dbReference type="EMBL" id="LC373201">
    <property type="protein sequence ID" value="BBK03728.1"/>
    <property type="molecule type" value="Genomic_DNA"/>
</dbReference>
<dbReference type="Proteomes" id="UP000248666">
    <property type="component" value="Segment"/>
</dbReference>
<accession>A0A4P2WV59</accession>